<organism evidence="6 7">
    <name type="scientific">Microlunatus endophyticus</name>
    <dbReference type="NCBI Taxonomy" id="1716077"/>
    <lineage>
        <taxon>Bacteria</taxon>
        <taxon>Bacillati</taxon>
        <taxon>Actinomycetota</taxon>
        <taxon>Actinomycetes</taxon>
        <taxon>Propionibacteriales</taxon>
        <taxon>Propionibacteriaceae</taxon>
        <taxon>Microlunatus</taxon>
    </lineage>
</organism>
<dbReference type="Gene3D" id="3.90.550.10">
    <property type="entry name" value="Spore Coat Polysaccharide Biosynthesis Protein SpsA, Chain A"/>
    <property type="match status" value="1"/>
</dbReference>
<keyword evidence="3" id="KW-0547">Nucleotide-binding</keyword>
<dbReference type="InterPro" id="IPR002835">
    <property type="entry name" value="CofC"/>
</dbReference>
<dbReference type="EMBL" id="BMMZ01000001">
    <property type="protein sequence ID" value="GGL50206.1"/>
    <property type="molecule type" value="Genomic_DNA"/>
</dbReference>
<gene>
    <name evidence="6" type="ORF">GCM10011575_05550</name>
</gene>
<dbReference type="Pfam" id="PF12804">
    <property type="entry name" value="NTP_transf_3"/>
    <property type="match status" value="1"/>
</dbReference>
<dbReference type="InterPro" id="IPR029044">
    <property type="entry name" value="Nucleotide-diphossugar_trans"/>
</dbReference>
<protein>
    <recommendedName>
        <fullName evidence="5">MobA-like NTP transferase domain-containing protein</fullName>
    </recommendedName>
</protein>
<reference evidence="6" key="1">
    <citation type="journal article" date="2014" name="Int. J. Syst. Evol. Microbiol.">
        <title>Complete genome sequence of Corynebacterium casei LMG S-19264T (=DSM 44701T), isolated from a smear-ripened cheese.</title>
        <authorList>
            <consortium name="US DOE Joint Genome Institute (JGI-PGF)"/>
            <person name="Walter F."/>
            <person name="Albersmeier A."/>
            <person name="Kalinowski J."/>
            <person name="Ruckert C."/>
        </authorList>
    </citation>
    <scope>NUCLEOTIDE SEQUENCE</scope>
    <source>
        <strain evidence="6">CGMCC 4.7306</strain>
    </source>
</reference>
<reference evidence="6" key="2">
    <citation type="submission" date="2020-09" db="EMBL/GenBank/DDBJ databases">
        <authorList>
            <person name="Sun Q."/>
            <person name="Zhou Y."/>
        </authorList>
    </citation>
    <scope>NUCLEOTIDE SEQUENCE</scope>
    <source>
        <strain evidence="6">CGMCC 4.7306</strain>
    </source>
</reference>
<dbReference type="GO" id="GO:0005525">
    <property type="term" value="F:GTP binding"/>
    <property type="evidence" value="ECO:0007669"/>
    <property type="project" value="UniProtKB-KW"/>
</dbReference>
<keyword evidence="4" id="KW-0342">GTP-binding</keyword>
<dbReference type="RefSeq" id="WP_188893615.1">
    <property type="nucleotide sequence ID" value="NZ_BMMZ01000001.1"/>
</dbReference>
<evidence type="ECO:0000256" key="1">
    <source>
        <dbReference type="ARBA" id="ARBA00022679"/>
    </source>
</evidence>
<dbReference type="GO" id="GO:0043814">
    <property type="term" value="F:phospholactate guanylyltransferase activity"/>
    <property type="evidence" value="ECO:0007669"/>
    <property type="project" value="InterPro"/>
</dbReference>
<dbReference type="Proteomes" id="UP000613840">
    <property type="component" value="Unassembled WGS sequence"/>
</dbReference>
<dbReference type="AlphaFoldDB" id="A0A917VZP4"/>
<keyword evidence="1" id="KW-0808">Transferase</keyword>
<dbReference type="PANTHER" id="PTHR40392">
    <property type="entry name" value="2-PHOSPHO-L-LACTATE GUANYLYLTRANSFERASE"/>
    <property type="match status" value="1"/>
</dbReference>
<name>A0A917VZP4_9ACTN</name>
<evidence type="ECO:0000256" key="3">
    <source>
        <dbReference type="ARBA" id="ARBA00022741"/>
    </source>
</evidence>
<evidence type="ECO:0000259" key="5">
    <source>
        <dbReference type="Pfam" id="PF12804"/>
    </source>
</evidence>
<comment type="caution">
    <text evidence="6">The sequence shown here is derived from an EMBL/GenBank/DDBJ whole genome shotgun (WGS) entry which is preliminary data.</text>
</comment>
<dbReference type="SUPFAM" id="SSF53448">
    <property type="entry name" value="Nucleotide-diphospho-sugar transferases"/>
    <property type="match status" value="1"/>
</dbReference>
<dbReference type="PANTHER" id="PTHR40392:SF1">
    <property type="entry name" value="2-PHOSPHO-L-LACTATE GUANYLYLTRANSFERASE"/>
    <property type="match status" value="1"/>
</dbReference>
<evidence type="ECO:0000256" key="4">
    <source>
        <dbReference type="ARBA" id="ARBA00023134"/>
    </source>
</evidence>
<accession>A0A917VZP4</accession>
<evidence type="ECO:0000313" key="6">
    <source>
        <dbReference type="EMBL" id="GGL50206.1"/>
    </source>
</evidence>
<dbReference type="InterPro" id="IPR025877">
    <property type="entry name" value="MobA-like_NTP_Trfase"/>
</dbReference>
<feature type="domain" description="MobA-like NTP transferase" evidence="5">
    <location>
        <begin position="19"/>
        <end position="140"/>
    </location>
</feature>
<keyword evidence="7" id="KW-1185">Reference proteome</keyword>
<evidence type="ECO:0000313" key="7">
    <source>
        <dbReference type="Proteomes" id="UP000613840"/>
    </source>
</evidence>
<sequence>MNGVGSVVALKPAGISKSRLGALPVPLRRRLSRSMALDTLAALAAATDQLVVVGGDPELSVQLHRAGIAARLVPEPEPAGMNAALATGDRLLREQRFTRVLAAVGDLPALTAAVLEDLLVRTAELPRCFVADHTGYGTTLLIAEAGRLDPRFQGPSAQAHRMSGAVPVPDADPRLSSDVDSVEDLDAVIGLGVGAHTATLITGDRLGGYVSATVAGPGFDDADGAGALTVITDSGVRMPLAETALDPQIRFLRPGQRVHAVTDGHRLVSAWL</sequence>
<proteinExistence type="predicted"/>
<dbReference type="NCBIfam" id="TIGR03552">
    <property type="entry name" value="F420_cofC"/>
    <property type="match status" value="1"/>
</dbReference>
<evidence type="ECO:0000256" key="2">
    <source>
        <dbReference type="ARBA" id="ARBA00022695"/>
    </source>
</evidence>
<keyword evidence="2" id="KW-0548">Nucleotidyltransferase</keyword>